<evidence type="ECO:0000256" key="1">
    <source>
        <dbReference type="ARBA" id="ARBA00022737"/>
    </source>
</evidence>
<dbReference type="PANTHER" id="PTHR43308:SF1">
    <property type="entry name" value="OUTER MEMBRANE PROTEIN ALPHA"/>
    <property type="match status" value="1"/>
</dbReference>
<dbReference type="PROSITE" id="PS51125">
    <property type="entry name" value="NHL"/>
    <property type="match status" value="2"/>
</dbReference>
<organism evidence="4 5">
    <name type="scientific">Cohnella thailandensis</name>
    <dbReference type="NCBI Taxonomy" id="557557"/>
    <lineage>
        <taxon>Bacteria</taxon>
        <taxon>Bacillati</taxon>
        <taxon>Bacillota</taxon>
        <taxon>Bacilli</taxon>
        <taxon>Bacillales</taxon>
        <taxon>Paenibacillaceae</taxon>
        <taxon>Cohnella</taxon>
    </lineage>
</organism>
<feature type="repeat" description="NHL" evidence="2">
    <location>
        <begin position="3"/>
        <end position="50"/>
    </location>
</feature>
<evidence type="ECO:0000313" key="4">
    <source>
        <dbReference type="EMBL" id="MBB6635703.1"/>
    </source>
</evidence>
<keyword evidence="5" id="KW-1185">Reference proteome</keyword>
<reference evidence="4 5" key="1">
    <citation type="submission" date="2020-08" db="EMBL/GenBank/DDBJ databases">
        <title>Cohnella phylogeny.</title>
        <authorList>
            <person name="Dunlap C."/>
        </authorList>
    </citation>
    <scope>NUCLEOTIDE SEQUENCE [LARGE SCALE GENOMIC DNA]</scope>
    <source>
        <strain evidence="4 5">DSM 25241</strain>
    </source>
</reference>
<evidence type="ECO:0000313" key="5">
    <source>
        <dbReference type="Proteomes" id="UP000535838"/>
    </source>
</evidence>
<dbReference type="InterPro" id="IPR001258">
    <property type="entry name" value="NHL_repeat"/>
</dbReference>
<dbReference type="EMBL" id="JACJVQ010000014">
    <property type="protein sequence ID" value="MBB6635703.1"/>
    <property type="molecule type" value="Genomic_DNA"/>
</dbReference>
<keyword evidence="1" id="KW-0677">Repeat</keyword>
<dbReference type="Gene3D" id="2.120.10.30">
    <property type="entry name" value="TolB, C-terminal domain"/>
    <property type="match status" value="2"/>
</dbReference>
<dbReference type="PANTHER" id="PTHR43308">
    <property type="entry name" value="OUTER MEMBRANE PROTEIN ALPHA-RELATED"/>
    <property type="match status" value="1"/>
</dbReference>
<comment type="caution">
    <text evidence="4">The sequence shown here is derived from an EMBL/GenBank/DDBJ whole genome shotgun (WGS) entry which is preliminary data.</text>
</comment>
<dbReference type="InterPro" id="IPR013658">
    <property type="entry name" value="SGL"/>
</dbReference>
<feature type="domain" description="SLH" evidence="3">
    <location>
        <begin position="1218"/>
        <end position="1281"/>
    </location>
</feature>
<dbReference type="SUPFAM" id="SSF63829">
    <property type="entry name" value="Calcium-dependent phosphotriesterase"/>
    <property type="match status" value="1"/>
</dbReference>
<dbReference type="InterPro" id="IPR040751">
    <property type="entry name" value="SbsC_C"/>
</dbReference>
<dbReference type="PROSITE" id="PS51272">
    <property type="entry name" value="SLH"/>
    <property type="match status" value="2"/>
</dbReference>
<sequence>MTLGQPGEPGNDSSSLNYPMGVAVQKVDGNHKRIYVLDADNKRIQIFDETGAYLDTWAIPNSDGGVEDIKIGNGKVYVVSQNYNIHIFNSADGTAVSKSIYSLMSGRRPVGLAIGADGRLYITGAKISTSTLNSGIYILDSNANNIVETIDIDSMTDSSSRLDIDKDGKFYVTDMFSYAVRIYGSDGTPLLTLGTPGTSGTADNAFKLPKDTAVDQDGKIYVTDWSAHKVKVFAADGTYITSYPPSPQPSALLNATASPGSTTGTTAVTISSPLGTNNHWVVNVSSSSLATPNVGDAAPTGTGVTNPFTPGTDISGVDATTNKYVGVYELDSDDKIVSFKLITLTENDIKKEVPAPVLDSAVSPGSTVGTTKVTVDSPAAGYTYAVAVSDSPLATPNVGNAAPTGAGVTNPFTPGTDISGVDATTNKYVGVYEVDSNGKIVSFKQITLTENDIKQEVPAPVLDAEASPGSTVGTTKVTVDSPAAGHTYAIVVSDSLLSTPNVGDDAPTGTGVMNPFTPGTDVSGVNATTNKYVGVYELGSDDKIVSFKLITLSENDIKQEVPAPVLDSAVGPGNTVGTTKVTVNSPAAGSTYAVVVSDNPLATPNVGEAAPTGTGVTNPYTPGTDVSGVDATTNKYVGVYELDSDNKIVSFKLITLTENDIKQEVPAPVLDSAVSPGNAVGTTKVTVDSPAAGYTYAVAVSDSPLATPNVGNAAPTGTGVTNPYTPGTDVSGVDATTNKYVGVYEVDSNGKVVSFKLITLTVSDIKEEVVIPPVAAPALDAEVSPGSTVGTTKVTVDSPAAGSTYAVAVSDSPLSTPNVGDAAPTGTGVMNPFTPGTDVSGVDATTNKYVGVYELDSDDKIMSFKLITLTESDIKQEVAPSWPTTTPSSIPVNLSIKNADSPLLTQLNSKLGSSVKIEGELLTADGKTIPGSSIKFDQNGAITMTSVEPGVYKVVLSTVAPDGRKLVGNTATITVDANGNARMESDLVDPFGVASDPITGEPIDGMRMTLYWADTELNRSKGRAPGTVVNLPLLPDMSPNQNNNPQVTRDGGQYGWMVYAEGDYYFTAEKDGYVTYDSRNDKRNELHGDTSYIRDGIIHVGQSIVRVDFGADAAVVGTGVHTPYLYGYPDKQFKPELLITRAEVAAILARILPQVDASAIIQPYSDVSDKHWAYKDIAYIRQLGIMNGTPGNRFMSNQSITRAEFAQILFKLNPSLIAKGNVYSDTGEHWAREAIDRVTGAGLMQGFGDGTFKPNAQVTRAEAATIINRYLQRKPLNADTSIWPDVPQGHWAASDIAEASLSHSYSLLSNGWEVWELE</sequence>
<protein>
    <submittedName>
        <fullName evidence="4">S-layer homology domain-containing protein</fullName>
    </submittedName>
</protein>
<name>A0A841STQ5_9BACL</name>
<proteinExistence type="predicted"/>
<feature type="repeat" description="NHL" evidence="2">
    <location>
        <begin position="193"/>
        <end position="236"/>
    </location>
</feature>
<dbReference type="InterPro" id="IPR011042">
    <property type="entry name" value="6-blade_b-propeller_TolB-like"/>
</dbReference>
<dbReference type="InterPro" id="IPR001119">
    <property type="entry name" value="SLH_dom"/>
</dbReference>
<dbReference type="InterPro" id="IPR051465">
    <property type="entry name" value="Cell_Envelope_Struct_Comp"/>
</dbReference>
<dbReference type="Pfam" id="PF18316">
    <property type="entry name" value="S-l_SbsC_C"/>
    <property type="match status" value="6"/>
</dbReference>
<evidence type="ECO:0000259" key="3">
    <source>
        <dbReference type="PROSITE" id="PS51272"/>
    </source>
</evidence>
<gene>
    <name evidence="4" type="ORF">H7B67_16410</name>
</gene>
<feature type="domain" description="SLH" evidence="3">
    <location>
        <begin position="1160"/>
        <end position="1217"/>
    </location>
</feature>
<evidence type="ECO:0000256" key="2">
    <source>
        <dbReference type="PROSITE-ProRule" id="PRU00504"/>
    </source>
</evidence>
<accession>A0A841STQ5</accession>
<dbReference type="Pfam" id="PF00395">
    <property type="entry name" value="SLH"/>
    <property type="match status" value="3"/>
</dbReference>
<dbReference type="Proteomes" id="UP000535838">
    <property type="component" value="Unassembled WGS sequence"/>
</dbReference>
<dbReference type="Pfam" id="PF08450">
    <property type="entry name" value="SGL"/>
    <property type="match status" value="1"/>
</dbReference>